<dbReference type="InterPro" id="IPR051683">
    <property type="entry name" value="Enoyl-CoA_Hydratase/Isomerase"/>
</dbReference>
<evidence type="ECO:0000313" key="5">
    <source>
        <dbReference type="Proteomes" id="UP001152797"/>
    </source>
</evidence>
<reference evidence="3" key="1">
    <citation type="submission" date="2022-10" db="EMBL/GenBank/DDBJ databases">
        <authorList>
            <person name="Chen Y."/>
            <person name="Dougan E. K."/>
            <person name="Chan C."/>
            <person name="Rhodes N."/>
            <person name="Thang M."/>
        </authorList>
    </citation>
    <scope>NUCLEOTIDE SEQUENCE</scope>
</reference>
<keyword evidence="2" id="KW-1133">Transmembrane helix</keyword>
<feature type="transmembrane region" description="Helical" evidence="2">
    <location>
        <begin position="17"/>
        <end position="38"/>
    </location>
</feature>
<dbReference type="Pfam" id="PF00378">
    <property type="entry name" value="ECH_1"/>
    <property type="match status" value="1"/>
</dbReference>
<reference evidence="4 5" key="2">
    <citation type="submission" date="2024-05" db="EMBL/GenBank/DDBJ databases">
        <authorList>
            <person name="Chen Y."/>
            <person name="Shah S."/>
            <person name="Dougan E. K."/>
            <person name="Thang M."/>
            <person name="Chan C."/>
        </authorList>
    </citation>
    <scope>NUCLEOTIDE SEQUENCE [LARGE SCALE GENOMIC DNA]</scope>
</reference>
<dbReference type="InterPro" id="IPR014748">
    <property type="entry name" value="Enoyl-CoA_hydra_C"/>
</dbReference>
<dbReference type="Proteomes" id="UP001152797">
    <property type="component" value="Unassembled WGS sequence"/>
</dbReference>
<keyword evidence="5" id="KW-1185">Reference proteome</keyword>
<dbReference type="PANTHER" id="PTHR42964:SF1">
    <property type="entry name" value="POLYKETIDE BIOSYNTHESIS ENOYL-COA HYDRATASE PKSH-RELATED"/>
    <property type="match status" value="1"/>
</dbReference>
<dbReference type="EMBL" id="CAMXCT020001260">
    <property type="protein sequence ID" value="CAL1141761.1"/>
    <property type="molecule type" value="Genomic_DNA"/>
</dbReference>
<keyword evidence="2" id="KW-0472">Membrane</keyword>
<dbReference type="PANTHER" id="PTHR42964">
    <property type="entry name" value="ENOYL-COA HYDRATASE"/>
    <property type="match status" value="1"/>
</dbReference>
<dbReference type="Gene3D" id="3.90.226.10">
    <property type="entry name" value="2-enoyl-CoA Hydratase, Chain A, domain 1"/>
    <property type="match status" value="1"/>
</dbReference>
<protein>
    <submittedName>
        <fullName evidence="4">Enoyl-CoA hydratase, mitochondrial</fullName>
    </submittedName>
</protein>
<organism evidence="3">
    <name type="scientific">Cladocopium goreaui</name>
    <dbReference type="NCBI Taxonomy" id="2562237"/>
    <lineage>
        <taxon>Eukaryota</taxon>
        <taxon>Sar</taxon>
        <taxon>Alveolata</taxon>
        <taxon>Dinophyceae</taxon>
        <taxon>Suessiales</taxon>
        <taxon>Symbiodiniaceae</taxon>
        <taxon>Cladocopium</taxon>
    </lineage>
</organism>
<comment type="similarity">
    <text evidence="1">Belongs to the enoyl-CoA hydratase/isomerase family.</text>
</comment>
<dbReference type="InterPro" id="IPR001753">
    <property type="entry name" value="Enoyl-CoA_hydra/iso"/>
</dbReference>
<dbReference type="AlphaFoldDB" id="A0A9P1FUA1"/>
<dbReference type="CDD" id="cd06558">
    <property type="entry name" value="crotonase-like"/>
    <property type="match status" value="1"/>
</dbReference>
<dbReference type="Gene3D" id="1.10.12.10">
    <property type="entry name" value="Lyase 2-enoyl-coa Hydratase, Chain A, domain 2"/>
    <property type="match status" value="1"/>
</dbReference>
<comment type="caution">
    <text evidence="3">The sequence shown here is derived from an EMBL/GenBank/DDBJ whole genome shotgun (WGS) entry which is preliminary data.</text>
</comment>
<evidence type="ECO:0000256" key="1">
    <source>
        <dbReference type="ARBA" id="ARBA00005254"/>
    </source>
</evidence>
<evidence type="ECO:0000256" key="2">
    <source>
        <dbReference type="SAM" id="Phobius"/>
    </source>
</evidence>
<keyword evidence="2" id="KW-0812">Transmembrane</keyword>
<dbReference type="EMBL" id="CAMXCT010001260">
    <property type="protein sequence ID" value="CAI3988386.1"/>
    <property type="molecule type" value="Genomic_DNA"/>
</dbReference>
<evidence type="ECO:0000313" key="4">
    <source>
        <dbReference type="EMBL" id="CAL4775698.1"/>
    </source>
</evidence>
<sequence>MSRLRISAQKMHSWLPAFANILTLAFLKPFLVVIFCALPDTKLANDKRYLQAAKKALCEVPPVRLQCTGGKNPKCIDADWTPPPPPKPKFPRICGFLNPTPKVPERPPVLTWQIAREGVGGVCKEDPPEPGAGVDEVQQGFGPAKRRVRENCSLEWSRNGHGFFWAIHLLPIALRRLPQLTVALLQGTAMGAGIGLVCACDYVISAKGAFFTMSEAKLGAVPSAALPYITRRCTFIKNVYQLVLAGARLTAEVAEEYGFVDKVVDDVKDLEAECQAVCDRMTLCAPGAVAATKEVVMNTVGVPPSSFMLNYVAGIVADIRKGPESKAGMEAVMSKSRPKWADTAVVP</sequence>
<evidence type="ECO:0000313" key="3">
    <source>
        <dbReference type="EMBL" id="CAI3988386.1"/>
    </source>
</evidence>
<accession>A0A9P1FUA1</accession>
<dbReference type="SUPFAM" id="SSF52096">
    <property type="entry name" value="ClpP/crotonase"/>
    <property type="match status" value="1"/>
</dbReference>
<proteinExistence type="inferred from homology"/>
<dbReference type="OrthoDB" id="410701at2759"/>
<dbReference type="InterPro" id="IPR029045">
    <property type="entry name" value="ClpP/crotonase-like_dom_sf"/>
</dbReference>
<gene>
    <name evidence="3" type="ORF">C1SCF055_LOCUS15564</name>
</gene>
<name>A0A9P1FUA1_9DINO</name>
<dbReference type="EMBL" id="CAMXCT030001260">
    <property type="protein sequence ID" value="CAL4775698.1"/>
    <property type="molecule type" value="Genomic_DNA"/>
</dbReference>